<evidence type="ECO:0000259" key="2">
    <source>
        <dbReference type="PROSITE" id="PS50943"/>
    </source>
</evidence>
<dbReference type="OrthoDB" id="5957901at2"/>
<evidence type="ECO:0000313" key="3">
    <source>
        <dbReference type="EMBL" id="PMS15671.1"/>
    </source>
</evidence>
<gene>
    <name evidence="3" type="ORF">C0Z18_25880</name>
</gene>
<comment type="caution">
    <text evidence="3">The sequence shown here is derived from an EMBL/GenBank/DDBJ whole genome shotgun (WGS) entry which is preliminary data.</text>
</comment>
<evidence type="ECO:0000313" key="4">
    <source>
        <dbReference type="Proteomes" id="UP000235616"/>
    </source>
</evidence>
<dbReference type="EMBL" id="PNYA01000029">
    <property type="protein sequence ID" value="PMS15671.1"/>
    <property type="molecule type" value="Genomic_DNA"/>
</dbReference>
<dbReference type="Pfam" id="PF01381">
    <property type="entry name" value="HTH_3"/>
    <property type="match status" value="1"/>
</dbReference>
<dbReference type="Gene3D" id="1.10.260.40">
    <property type="entry name" value="lambda repressor-like DNA-binding domains"/>
    <property type="match status" value="1"/>
</dbReference>
<reference evidence="3 4" key="1">
    <citation type="submission" date="2018-01" db="EMBL/GenBank/DDBJ databases">
        <title>Whole genome analyses suggest that Burkholderia sensu lato contains two further novel genera in the rhizoxinica-symbiotica group Mycetohabitans gen. nov., and Trinickia gen. nov.: implications for the evolution of diazotrophy and nodulation in the Burkholderiaceae.</title>
        <authorList>
            <person name="Estrada-de los Santos P."/>
            <person name="Palmer M."/>
            <person name="Chavez-Ramirez B."/>
            <person name="Beukes C."/>
            <person name="Steenkamp E.T."/>
            <person name="Hirsch A.M."/>
            <person name="Manyaka P."/>
            <person name="Maluk M."/>
            <person name="Lafos M."/>
            <person name="Crook M."/>
            <person name="Gross E."/>
            <person name="Simon M.F."/>
            <person name="Bueno dos Reis Junior F."/>
            <person name="Poole P.S."/>
            <person name="Venter S.N."/>
            <person name="James E.K."/>
        </authorList>
    </citation>
    <scope>NUCLEOTIDE SEQUENCE [LARGE SCALE GENOMIC DNA]</scope>
    <source>
        <strain evidence="3 4">GIMN1.004</strain>
    </source>
</reference>
<feature type="domain" description="HTH cro/C1-type" evidence="2">
    <location>
        <begin position="15"/>
        <end position="69"/>
    </location>
</feature>
<proteinExistence type="predicted"/>
<dbReference type="SUPFAM" id="SSF47413">
    <property type="entry name" value="lambda repressor-like DNA-binding domains"/>
    <property type="match status" value="1"/>
</dbReference>
<dbReference type="PROSITE" id="PS50943">
    <property type="entry name" value="HTH_CROC1"/>
    <property type="match status" value="1"/>
</dbReference>
<dbReference type="Proteomes" id="UP000235616">
    <property type="component" value="Unassembled WGS sequence"/>
</dbReference>
<feature type="region of interest" description="Disordered" evidence="1">
    <location>
        <begin position="82"/>
        <end position="144"/>
    </location>
</feature>
<keyword evidence="4" id="KW-1185">Reference proteome</keyword>
<name>A0A2N7VEU8_9BURK</name>
<dbReference type="RefSeq" id="WP_102648324.1">
    <property type="nucleotide sequence ID" value="NZ_PNYA01000029.1"/>
</dbReference>
<organism evidence="3 4">
    <name type="scientific">Trinickia dabaoshanensis</name>
    <dbReference type="NCBI Taxonomy" id="564714"/>
    <lineage>
        <taxon>Bacteria</taxon>
        <taxon>Pseudomonadati</taxon>
        <taxon>Pseudomonadota</taxon>
        <taxon>Betaproteobacteria</taxon>
        <taxon>Burkholderiales</taxon>
        <taxon>Burkholderiaceae</taxon>
        <taxon>Trinickia</taxon>
    </lineage>
</organism>
<protein>
    <submittedName>
        <fullName evidence="3">Transcriptional regulator</fullName>
    </submittedName>
</protein>
<dbReference type="SMART" id="SM00530">
    <property type="entry name" value="HTH_XRE"/>
    <property type="match status" value="1"/>
</dbReference>
<sequence>MDYPVKTLQQLRPLLVGFRKAAGLTQAQLAARLGVTQQTYAQLEAKPESASFDRLYPVLKLLDVNLVLAQVPGSTTVEGDVATRVKSAKGAAPEKPPAATKRGVEAGTPRSGAKRAAGRVNAPPKARDREPVAIEPVIKRRENW</sequence>
<feature type="compositionally biased region" description="Low complexity" evidence="1">
    <location>
        <begin position="88"/>
        <end position="99"/>
    </location>
</feature>
<dbReference type="InterPro" id="IPR001387">
    <property type="entry name" value="Cro/C1-type_HTH"/>
</dbReference>
<dbReference type="CDD" id="cd00093">
    <property type="entry name" value="HTH_XRE"/>
    <property type="match status" value="1"/>
</dbReference>
<evidence type="ECO:0000256" key="1">
    <source>
        <dbReference type="SAM" id="MobiDB-lite"/>
    </source>
</evidence>
<feature type="compositionally biased region" description="Basic and acidic residues" evidence="1">
    <location>
        <begin position="125"/>
        <end position="144"/>
    </location>
</feature>
<dbReference type="InterPro" id="IPR010982">
    <property type="entry name" value="Lambda_DNA-bd_dom_sf"/>
</dbReference>
<dbReference type="GO" id="GO:0003677">
    <property type="term" value="F:DNA binding"/>
    <property type="evidence" value="ECO:0007669"/>
    <property type="project" value="InterPro"/>
</dbReference>
<dbReference type="AlphaFoldDB" id="A0A2N7VEU8"/>
<accession>A0A2N7VEU8</accession>